<dbReference type="EMBL" id="REGN01000788">
    <property type="protein sequence ID" value="RNA39117.1"/>
    <property type="molecule type" value="Genomic_DNA"/>
</dbReference>
<sequence>MCLKELLYGSRRKAGKACSKSISLRAYKTFVIDIVLIAPMILTIEKYGLFAFQRGILDRMYSDNLIEPMSNGEETFKYFYTRLMDCFVIKRSMLKFATFKLSLNEVLISIHGMGLLINLDKANFIFFLPKSSFFGRDHFSTILPDFYKIQEKNQDFDLLQKYENYNISQLCELFKKGSR</sequence>
<protein>
    <submittedName>
        <fullName evidence="2">Uncharacterized protein</fullName>
    </submittedName>
</protein>
<organism evidence="2 3">
    <name type="scientific">Brachionus plicatilis</name>
    <name type="common">Marine rotifer</name>
    <name type="synonym">Brachionus muelleri</name>
    <dbReference type="NCBI Taxonomy" id="10195"/>
    <lineage>
        <taxon>Eukaryota</taxon>
        <taxon>Metazoa</taxon>
        <taxon>Spiralia</taxon>
        <taxon>Gnathifera</taxon>
        <taxon>Rotifera</taxon>
        <taxon>Eurotatoria</taxon>
        <taxon>Monogononta</taxon>
        <taxon>Pseudotrocha</taxon>
        <taxon>Ploima</taxon>
        <taxon>Brachionidae</taxon>
        <taxon>Brachionus</taxon>
    </lineage>
</organism>
<name>A0A3M7SU05_BRAPC</name>
<proteinExistence type="predicted"/>
<keyword evidence="1" id="KW-1133">Transmembrane helix</keyword>
<dbReference type="Proteomes" id="UP000276133">
    <property type="component" value="Unassembled WGS sequence"/>
</dbReference>
<comment type="caution">
    <text evidence="2">The sequence shown here is derived from an EMBL/GenBank/DDBJ whole genome shotgun (WGS) entry which is preliminary data.</text>
</comment>
<evidence type="ECO:0000313" key="3">
    <source>
        <dbReference type="Proteomes" id="UP000276133"/>
    </source>
</evidence>
<keyword evidence="1" id="KW-0812">Transmembrane</keyword>
<keyword evidence="1" id="KW-0472">Membrane</keyword>
<feature type="transmembrane region" description="Helical" evidence="1">
    <location>
        <begin position="30"/>
        <end position="52"/>
    </location>
</feature>
<reference evidence="2 3" key="1">
    <citation type="journal article" date="2018" name="Sci. Rep.">
        <title>Genomic signatures of local adaptation to the degree of environmental predictability in rotifers.</title>
        <authorList>
            <person name="Franch-Gras L."/>
            <person name="Hahn C."/>
            <person name="Garcia-Roger E.M."/>
            <person name="Carmona M.J."/>
            <person name="Serra M."/>
            <person name="Gomez A."/>
        </authorList>
    </citation>
    <scope>NUCLEOTIDE SEQUENCE [LARGE SCALE GENOMIC DNA]</scope>
    <source>
        <strain evidence="2">HYR1</strain>
    </source>
</reference>
<dbReference type="AlphaFoldDB" id="A0A3M7SU05"/>
<accession>A0A3M7SU05</accession>
<keyword evidence="3" id="KW-1185">Reference proteome</keyword>
<gene>
    <name evidence="2" type="ORF">BpHYR1_040938</name>
</gene>
<evidence type="ECO:0000256" key="1">
    <source>
        <dbReference type="SAM" id="Phobius"/>
    </source>
</evidence>
<evidence type="ECO:0000313" key="2">
    <source>
        <dbReference type="EMBL" id="RNA39117.1"/>
    </source>
</evidence>